<dbReference type="Proteomes" id="UP000660024">
    <property type="component" value="Unassembled WGS sequence"/>
</dbReference>
<dbReference type="Gene3D" id="3.40.50.720">
    <property type="entry name" value="NAD(P)-binding Rossmann-like Domain"/>
    <property type="match status" value="1"/>
</dbReference>
<keyword evidence="5" id="KW-1185">Reference proteome</keyword>
<dbReference type="SUPFAM" id="SSF51735">
    <property type="entry name" value="NAD(P)-binding Rossmann-fold domains"/>
    <property type="match status" value="1"/>
</dbReference>
<reference evidence="4 5" key="1">
    <citation type="submission" date="2020-12" db="EMBL/GenBank/DDBJ databases">
        <title>Bacterial novel species Pedobacter sp. SD-b isolated from soil.</title>
        <authorList>
            <person name="Jung H.-Y."/>
        </authorList>
    </citation>
    <scope>NUCLEOTIDE SEQUENCE [LARGE SCALE GENOMIC DNA]</scope>
    <source>
        <strain evidence="4 5">SD-b</strain>
    </source>
</reference>
<dbReference type="PANTHER" id="PTHR43976:SF16">
    <property type="entry name" value="SHORT-CHAIN DEHYDROGENASE_REDUCTASE FAMILY PROTEIN"/>
    <property type="match status" value="1"/>
</dbReference>
<evidence type="ECO:0000313" key="5">
    <source>
        <dbReference type="Proteomes" id="UP000660024"/>
    </source>
</evidence>
<name>A0ABS1BHW7_9SPHI</name>
<dbReference type="InterPro" id="IPR002347">
    <property type="entry name" value="SDR_fam"/>
</dbReference>
<proteinExistence type="inferred from homology"/>
<evidence type="ECO:0000256" key="3">
    <source>
        <dbReference type="RuleBase" id="RU000363"/>
    </source>
</evidence>
<dbReference type="PRINTS" id="PR00080">
    <property type="entry name" value="SDRFAMILY"/>
</dbReference>
<dbReference type="EMBL" id="JAEHFY010000006">
    <property type="protein sequence ID" value="MBK0382433.1"/>
    <property type="molecule type" value="Genomic_DNA"/>
</dbReference>
<evidence type="ECO:0000256" key="2">
    <source>
        <dbReference type="ARBA" id="ARBA00023002"/>
    </source>
</evidence>
<dbReference type="CDD" id="cd05374">
    <property type="entry name" value="17beta-HSD-like_SDR_c"/>
    <property type="match status" value="1"/>
</dbReference>
<dbReference type="InterPro" id="IPR051911">
    <property type="entry name" value="SDR_oxidoreductase"/>
</dbReference>
<organism evidence="4 5">
    <name type="scientific">Pedobacter segetis</name>
    <dbReference type="NCBI Taxonomy" id="2793069"/>
    <lineage>
        <taxon>Bacteria</taxon>
        <taxon>Pseudomonadati</taxon>
        <taxon>Bacteroidota</taxon>
        <taxon>Sphingobacteriia</taxon>
        <taxon>Sphingobacteriales</taxon>
        <taxon>Sphingobacteriaceae</taxon>
        <taxon>Pedobacter</taxon>
    </lineage>
</organism>
<dbReference type="RefSeq" id="WP_200585208.1">
    <property type="nucleotide sequence ID" value="NZ_JAEHFY010000006.1"/>
</dbReference>
<accession>A0ABS1BHW7</accession>
<dbReference type="InterPro" id="IPR036291">
    <property type="entry name" value="NAD(P)-bd_dom_sf"/>
</dbReference>
<dbReference type="PANTHER" id="PTHR43976">
    <property type="entry name" value="SHORT CHAIN DEHYDROGENASE"/>
    <property type="match status" value="1"/>
</dbReference>
<comment type="caution">
    <text evidence="4">The sequence shown here is derived from an EMBL/GenBank/DDBJ whole genome shotgun (WGS) entry which is preliminary data.</text>
</comment>
<dbReference type="PRINTS" id="PR00081">
    <property type="entry name" value="GDHRDH"/>
</dbReference>
<evidence type="ECO:0000313" key="4">
    <source>
        <dbReference type="EMBL" id="MBK0382433.1"/>
    </source>
</evidence>
<keyword evidence="2" id="KW-0560">Oxidoreductase</keyword>
<dbReference type="Pfam" id="PF00106">
    <property type="entry name" value="adh_short"/>
    <property type="match status" value="1"/>
</dbReference>
<sequence>MKKTIFITGASSGIGKTTALYFANKGWQVAATMRNINGKEELQENQNIKLYQLDVTDASSVKSAVDKAINDFGKIDVLLNNAGFGLFGPLETVSEETLTKQFNTNMFGVIRTIKEILPNMRANRNGLIINITSIGGLVGLPFNAIYHATKFGLDGLSESLKYELKQFNIGVKVVAPGGVKTDFATRSLHTTIAEGEKTPYDETIHKVMAKFGGSNDNYSTPEYIASIIYTAATDGKTQLRYIAGKDAEATYGAWKQTDNESFFDMIEERFGLKDA</sequence>
<evidence type="ECO:0000256" key="1">
    <source>
        <dbReference type="ARBA" id="ARBA00006484"/>
    </source>
</evidence>
<protein>
    <submittedName>
        <fullName evidence="4">SDR family oxidoreductase</fullName>
    </submittedName>
</protein>
<gene>
    <name evidence="4" type="ORF">I5M32_05610</name>
</gene>
<comment type="similarity">
    <text evidence="1 3">Belongs to the short-chain dehydrogenases/reductases (SDR) family.</text>
</comment>